<keyword evidence="1" id="KW-1133">Transmembrane helix</keyword>
<comment type="caution">
    <text evidence="2">The sequence shown here is derived from an EMBL/GenBank/DDBJ whole genome shotgun (WGS) entry which is preliminary data.</text>
</comment>
<feature type="transmembrane region" description="Helical" evidence="1">
    <location>
        <begin position="36"/>
        <end position="57"/>
    </location>
</feature>
<keyword evidence="3" id="KW-1185">Reference proteome</keyword>
<evidence type="ECO:0000313" key="2">
    <source>
        <dbReference type="EMBL" id="RIA88059.1"/>
    </source>
</evidence>
<dbReference type="EMBL" id="QKYT01000281">
    <property type="protein sequence ID" value="RIA88059.1"/>
    <property type="molecule type" value="Genomic_DNA"/>
</dbReference>
<dbReference type="AlphaFoldDB" id="A0A397ST14"/>
<accession>A0A397ST14</accession>
<sequence>MGFSIFFLLGYFVFWYNQIFMFLWVGVVCTTSSLDFFLFLFFCFVLTICEVKIFPLFKK</sequence>
<evidence type="ECO:0000313" key="3">
    <source>
        <dbReference type="Proteomes" id="UP000265703"/>
    </source>
</evidence>
<organism evidence="2 3">
    <name type="scientific">Glomus cerebriforme</name>
    <dbReference type="NCBI Taxonomy" id="658196"/>
    <lineage>
        <taxon>Eukaryota</taxon>
        <taxon>Fungi</taxon>
        <taxon>Fungi incertae sedis</taxon>
        <taxon>Mucoromycota</taxon>
        <taxon>Glomeromycotina</taxon>
        <taxon>Glomeromycetes</taxon>
        <taxon>Glomerales</taxon>
        <taxon>Glomeraceae</taxon>
        <taxon>Glomus</taxon>
    </lineage>
</organism>
<feature type="transmembrane region" description="Helical" evidence="1">
    <location>
        <begin position="5"/>
        <end position="24"/>
    </location>
</feature>
<gene>
    <name evidence="2" type="ORF">C1645_775949</name>
</gene>
<reference evidence="2 3" key="1">
    <citation type="submission" date="2018-06" db="EMBL/GenBank/DDBJ databases">
        <title>Comparative genomics reveals the genomic features of Rhizophagus irregularis, R. cerebriforme, R. diaphanum and Gigaspora rosea, and their symbiotic lifestyle signature.</title>
        <authorList>
            <person name="Morin E."/>
            <person name="San Clemente H."/>
            <person name="Chen E.C.H."/>
            <person name="De La Providencia I."/>
            <person name="Hainaut M."/>
            <person name="Kuo A."/>
            <person name="Kohler A."/>
            <person name="Murat C."/>
            <person name="Tang N."/>
            <person name="Roy S."/>
            <person name="Loubradou J."/>
            <person name="Henrissat B."/>
            <person name="Grigoriev I.V."/>
            <person name="Corradi N."/>
            <person name="Roux C."/>
            <person name="Martin F.M."/>
        </authorList>
    </citation>
    <scope>NUCLEOTIDE SEQUENCE [LARGE SCALE GENOMIC DNA]</scope>
    <source>
        <strain evidence="2 3">DAOM 227022</strain>
    </source>
</reference>
<keyword evidence="1" id="KW-0812">Transmembrane</keyword>
<proteinExistence type="predicted"/>
<name>A0A397ST14_9GLOM</name>
<protein>
    <submittedName>
        <fullName evidence="2">Uncharacterized protein</fullName>
    </submittedName>
</protein>
<dbReference type="Proteomes" id="UP000265703">
    <property type="component" value="Unassembled WGS sequence"/>
</dbReference>
<keyword evidence="1" id="KW-0472">Membrane</keyword>
<evidence type="ECO:0000256" key="1">
    <source>
        <dbReference type="SAM" id="Phobius"/>
    </source>
</evidence>